<evidence type="ECO:0000259" key="7">
    <source>
        <dbReference type="Pfam" id="PF09335"/>
    </source>
</evidence>
<dbReference type="InterPro" id="IPR032816">
    <property type="entry name" value="VTT_dom"/>
</dbReference>
<feature type="transmembrane region" description="Helical" evidence="6">
    <location>
        <begin position="126"/>
        <end position="153"/>
    </location>
</feature>
<feature type="transmembrane region" description="Helical" evidence="6">
    <location>
        <begin position="203"/>
        <end position="222"/>
    </location>
</feature>
<dbReference type="PANTHER" id="PTHR43220:SF18">
    <property type="entry name" value="TRANSMEMBRANE PROTEIN 41B"/>
    <property type="match status" value="1"/>
</dbReference>
<protein>
    <recommendedName>
        <fullName evidence="7">VTT domain-containing protein</fullName>
    </recommendedName>
</protein>
<feature type="transmembrane region" description="Helical" evidence="6">
    <location>
        <begin position="173"/>
        <end position="191"/>
    </location>
</feature>
<keyword evidence="2 6" id="KW-0812">Transmembrane</keyword>
<accession>A0AAV2SYI9</accession>
<dbReference type="GO" id="GO:0016020">
    <property type="term" value="C:membrane"/>
    <property type="evidence" value="ECO:0007669"/>
    <property type="project" value="UniProtKB-SubCell"/>
</dbReference>
<reference evidence="8" key="1">
    <citation type="submission" date="2024-06" db="EMBL/GenBank/DDBJ databases">
        <authorList>
            <person name="Liu X."/>
            <person name="Lenzi L."/>
            <person name="Haldenby T S."/>
            <person name="Uol C."/>
        </authorList>
    </citation>
    <scope>NUCLEOTIDE SEQUENCE</scope>
</reference>
<dbReference type="AlphaFoldDB" id="A0AAV2SYI9"/>
<evidence type="ECO:0000313" key="9">
    <source>
        <dbReference type="Proteomes" id="UP001497525"/>
    </source>
</evidence>
<dbReference type="EMBL" id="CAXLJL010000057">
    <property type="protein sequence ID" value="CAL5130025.1"/>
    <property type="molecule type" value="Genomic_DNA"/>
</dbReference>
<evidence type="ECO:0000313" key="8">
    <source>
        <dbReference type="EMBL" id="CAL5130025.1"/>
    </source>
</evidence>
<keyword evidence="3 6" id="KW-1133">Transmembrane helix</keyword>
<gene>
    <name evidence="8" type="ORF">CDAUBV1_LOCUS1470</name>
</gene>
<comment type="subcellular location">
    <subcellularLocation>
        <location evidence="1">Membrane</location>
        <topology evidence="1">Multi-pass membrane protein</topology>
    </subcellularLocation>
</comment>
<feature type="transmembrane region" description="Helical" evidence="6">
    <location>
        <begin position="31"/>
        <end position="50"/>
    </location>
</feature>
<evidence type="ECO:0000256" key="1">
    <source>
        <dbReference type="ARBA" id="ARBA00004141"/>
    </source>
</evidence>
<sequence>MRCSKGRVMCPAQAPRVDWIRFLGGITTSPYVLLCAAFTTFAGVLIFMFLRLPALPLEQREHLKFPKNVEDLKYLGSVLADYQDNYYWEILLVIIAAYIFLQSFMIPGSAFISILLGYLFPFPVALVIISLCSAVGATCCYLLVGFIGSKILLHLIPKKIEECRLLIQRYRHTMFFCMCLLRICPLIPNWLVNVSSPIVEIPVLDFFWGTFVGVVPLSLVFVKAGTVLQELTDMGVTSLASFSTLLALAVISLLPFLFRRQIGRWFS</sequence>
<feature type="domain" description="VTT" evidence="7">
    <location>
        <begin position="106"/>
        <end position="225"/>
    </location>
</feature>
<keyword evidence="4 6" id="KW-0472">Membrane</keyword>
<dbReference type="Pfam" id="PF09335">
    <property type="entry name" value="VTT_dom"/>
    <property type="match status" value="1"/>
</dbReference>
<evidence type="ECO:0000256" key="3">
    <source>
        <dbReference type="ARBA" id="ARBA00022989"/>
    </source>
</evidence>
<feature type="transmembrane region" description="Helical" evidence="6">
    <location>
        <begin position="90"/>
        <end position="120"/>
    </location>
</feature>
<evidence type="ECO:0000256" key="4">
    <source>
        <dbReference type="ARBA" id="ARBA00023136"/>
    </source>
</evidence>
<proteinExistence type="inferred from homology"/>
<organism evidence="8 9">
    <name type="scientific">Calicophoron daubneyi</name>
    <name type="common">Rumen fluke</name>
    <name type="synonym">Paramphistomum daubneyi</name>
    <dbReference type="NCBI Taxonomy" id="300641"/>
    <lineage>
        <taxon>Eukaryota</taxon>
        <taxon>Metazoa</taxon>
        <taxon>Spiralia</taxon>
        <taxon>Lophotrochozoa</taxon>
        <taxon>Platyhelminthes</taxon>
        <taxon>Trematoda</taxon>
        <taxon>Digenea</taxon>
        <taxon>Plagiorchiida</taxon>
        <taxon>Pronocephalata</taxon>
        <taxon>Paramphistomoidea</taxon>
        <taxon>Paramphistomidae</taxon>
        <taxon>Calicophoron</taxon>
    </lineage>
</organism>
<name>A0AAV2SYI9_CALDB</name>
<comment type="similarity">
    <text evidence="5">Belongs to the TMEM41 family.</text>
</comment>
<evidence type="ECO:0000256" key="5">
    <source>
        <dbReference type="ARBA" id="ARBA00025797"/>
    </source>
</evidence>
<comment type="caution">
    <text evidence="8">The sequence shown here is derived from an EMBL/GenBank/DDBJ whole genome shotgun (WGS) entry which is preliminary data.</text>
</comment>
<feature type="transmembrane region" description="Helical" evidence="6">
    <location>
        <begin position="234"/>
        <end position="258"/>
    </location>
</feature>
<dbReference type="Proteomes" id="UP001497525">
    <property type="component" value="Unassembled WGS sequence"/>
</dbReference>
<evidence type="ECO:0000256" key="6">
    <source>
        <dbReference type="SAM" id="Phobius"/>
    </source>
</evidence>
<dbReference type="PANTHER" id="PTHR43220">
    <property type="match status" value="1"/>
</dbReference>
<dbReference type="InterPro" id="IPR045014">
    <property type="entry name" value="TM41A/B"/>
</dbReference>
<evidence type="ECO:0000256" key="2">
    <source>
        <dbReference type="ARBA" id="ARBA00022692"/>
    </source>
</evidence>